<dbReference type="Proteomes" id="UP001085076">
    <property type="component" value="Unassembled WGS sequence"/>
</dbReference>
<protein>
    <recommendedName>
        <fullName evidence="2">2-isopropylmalate synthase</fullName>
        <ecNumber evidence="2">2.3.3.13</ecNumber>
    </recommendedName>
</protein>
<evidence type="ECO:0000256" key="1">
    <source>
        <dbReference type="ARBA" id="ARBA00004689"/>
    </source>
</evidence>
<feature type="domain" description="Pyruvate carboxyltransferase" evidence="7">
    <location>
        <begin position="83"/>
        <end position="191"/>
    </location>
</feature>
<dbReference type="AlphaFoldDB" id="A0A9D5BVG1"/>
<dbReference type="GO" id="GO:0009098">
    <property type="term" value="P:L-leucine biosynthetic process"/>
    <property type="evidence" value="ECO:0007669"/>
    <property type="project" value="TreeGrafter"/>
</dbReference>
<reference evidence="8 9" key="1">
    <citation type="journal article" date="2022" name="Hortic Res">
        <title>The genome of Dioscorea zingiberensis sheds light on the biosynthesis, origin and evolution of the medicinally important diosgenin saponins.</title>
        <authorList>
            <person name="Li Y."/>
            <person name="Tan C."/>
            <person name="Li Z."/>
            <person name="Guo J."/>
            <person name="Li S."/>
            <person name="Chen X."/>
            <person name="Wang C."/>
            <person name="Dai X."/>
            <person name="Yang H."/>
            <person name="Song W."/>
            <person name="Hou L."/>
            <person name="Xu J."/>
            <person name="Tong Z."/>
            <person name="Xu A."/>
            <person name="Yuan X."/>
            <person name="Wang W."/>
            <person name="Yang Q."/>
            <person name="Chen L."/>
            <person name="Sun Z."/>
            <person name="Wang K."/>
            <person name="Pan B."/>
            <person name="Chen J."/>
            <person name="Bao Y."/>
            <person name="Liu F."/>
            <person name="Qi X."/>
            <person name="Gang D.R."/>
            <person name="Wen J."/>
            <person name="Li J."/>
        </authorList>
    </citation>
    <scope>NUCLEOTIDE SEQUENCE [LARGE SCALE GENOMIC DNA]</scope>
    <source>
        <strain evidence="8">Dzin_1.0</strain>
    </source>
</reference>
<dbReference type="InterPro" id="IPR050073">
    <property type="entry name" value="2-IPM_HCS-like"/>
</dbReference>
<comment type="pathway">
    <text evidence="1">Amino-acid biosynthesis; L-leucine biosynthesis; L-leucine from 3-methyl-2-oxobutanoate: step 1/4.</text>
</comment>
<name>A0A9D5BVG1_9LILI</name>
<dbReference type="EC" id="2.3.3.13" evidence="2"/>
<evidence type="ECO:0000256" key="5">
    <source>
        <dbReference type="ARBA" id="ARBA00023304"/>
    </source>
</evidence>
<comment type="similarity">
    <text evidence="6">Belongs to the alpha-IPM synthase/homocitrate synthase family.</text>
</comment>
<dbReference type="EMBL" id="JAGGNH010000025">
    <property type="protein sequence ID" value="KAJ0961373.1"/>
    <property type="molecule type" value="Genomic_DNA"/>
</dbReference>
<dbReference type="InterPro" id="IPR002034">
    <property type="entry name" value="AIPM/Hcit_synth_CS"/>
</dbReference>
<accession>A0A9D5BVG1</accession>
<comment type="caution">
    <text evidence="8">The sequence shown here is derived from an EMBL/GenBank/DDBJ whole genome shotgun (WGS) entry which is preliminary data.</text>
</comment>
<dbReference type="GO" id="GO:0009507">
    <property type="term" value="C:chloroplast"/>
    <property type="evidence" value="ECO:0007669"/>
    <property type="project" value="TreeGrafter"/>
</dbReference>
<dbReference type="PROSITE" id="PS00815">
    <property type="entry name" value="AIPM_HOMOCIT_SYNTH_1"/>
    <property type="match status" value="1"/>
</dbReference>
<dbReference type="PANTHER" id="PTHR10277">
    <property type="entry name" value="HOMOCITRATE SYNTHASE-RELATED"/>
    <property type="match status" value="1"/>
</dbReference>
<evidence type="ECO:0000259" key="7">
    <source>
        <dbReference type="PROSITE" id="PS50991"/>
    </source>
</evidence>
<dbReference type="PANTHER" id="PTHR10277:SF9">
    <property type="entry name" value="2-ISOPROPYLMALATE SYNTHASE 1, CHLOROPLASTIC-RELATED"/>
    <property type="match status" value="1"/>
</dbReference>
<organism evidence="8 9">
    <name type="scientific">Dioscorea zingiberensis</name>
    <dbReference type="NCBI Taxonomy" id="325984"/>
    <lineage>
        <taxon>Eukaryota</taxon>
        <taxon>Viridiplantae</taxon>
        <taxon>Streptophyta</taxon>
        <taxon>Embryophyta</taxon>
        <taxon>Tracheophyta</taxon>
        <taxon>Spermatophyta</taxon>
        <taxon>Magnoliopsida</taxon>
        <taxon>Liliopsida</taxon>
        <taxon>Dioscoreales</taxon>
        <taxon>Dioscoreaceae</taxon>
        <taxon>Dioscorea</taxon>
    </lineage>
</organism>
<dbReference type="Pfam" id="PF00682">
    <property type="entry name" value="HMGL-like"/>
    <property type="match status" value="2"/>
</dbReference>
<sequence length="191" mass="20764">MAVAISISISPNHNPVSFSSNTNPCPRPSILLFPKPCISSPFPSLSRRSLPSPPLPRSLLAARCSLLPRPEYIPNRIDDPSYVRIFDTTLRDGEQSPGATMTSKEKLAIARQLARLGVDIIEAGFPASSLTTSKPSAPSLSRSDREFLYYVLEEVIKAGATTVNIPDTVGYTLPSEFGRLIADIKKPIPME</sequence>
<dbReference type="InterPro" id="IPR013785">
    <property type="entry name" value="Aldolase_TIM"/>
</dbReference>
<keyword evidence="4 6" id="KW-0808">Transferase</keyword>
<keyword evidence="5" id="KW-0100">Branched-chain amino acid biosynthesis</keyword>
<evidence type="ECO:0000256" key="4">
    <source>
        <dbReference type="ARBA" id="ARBA00022679"/>
    </source>
</evidence>
<dbReference type="OrthoDB" id="2015253at2759"/>
<proteinExistence type="inferred from homology"/>
<dbReference type="InterPro" id="IPR000891">
    <property type="entry name" value="PYR_CT"/>
</dbReference>
<keyword evidence="3" id="KW-0028">Amino-acid biosynthesis</keyword>
<gene>
    <name evidence="8" type="ORF">J5N97_000500</name>
</gene>
<dbReference type="SUPFAM" id="SSF51569">
    <property type="entry name" value="Aldolase"/>
    <property type="match status" value="1"/>
</dbReference>
<keyword evidence="9" id="KW-1185">Reference proteome</keyword>
<dbReference type="PROSITE" id="PS50991">
    <property type="entry name" value="PYR_CT"/>
    <property type="match status" value="1"/>
</dbReference>
<evidence type="ECO:0000256" key="3">
    <source>
        <dbReference type="ARBA" id="ARBA00022605"/>
    </source>
</evidence>
<dbReference type="Gene3D" id="3.20.20.70">
    <property type="entry name" value="Aldolase class I"/>
    <property type="match status" value="2"/>
</dbReference>
<evidence type="ECO:0000256" key="6">
    <source>
        <dbReference type="RuleBase" id="RU003523"/>
    </source>
</evidence>
<evidence type="ECO:0000256" key="2">
    <source>
        <dbReference type="ARBA" id="ARBA00012973"/>
    </source>
</evidence>
<evidence type="ECO:0000313" key="8">
    <source>
        <dbReference type="EMBL" id="KAJ0961373.1"/>
    </source>
</evidence>
<dbReference type="GO" id="GO:0003852">
    <property type="term" value="F:2-isopropylmalate synthase activity"/>
    <property type="evidence" value="ECO:0007669"/>
    <property type="project" value="UniProtKB-EC"/>
</dbReference>
<evidence type="ECO:0000313" key="9">
    <source>
        <dbReference type="Proteomes" id="UP001085076"/>
    </source>
</evidence>